<reference evidence="2 3" key="1">
    <citation type="submission" date="2022-03" db="EMBL/GenBank/DDBJ databases">
        <title>Complete genome of Streptomyces rimosus ssp. rimosus R7 (=ATCC 10970).</title>
        <authorList>
            <person name="Beganovic S."/>
            <person name="Ruckert C."/>
            <person name="Busche T."/>
            <person name="Kalinowski J."/>
            <person name="Wittmann C."/>
        </authorList>
    </citation>
    <scope>NUCLEOTIDE SEQUENCE [LARGE SCALE GENOMIC DNA]</scope>
    <source>
        <strain evidence="2 3">R7</strain>
    </source>
</reference>
<protein>
    <recommendedName>
        <fullName evidence="1">DUF7848 domain-containing protein</fullName>
    </recommendedName>
</protein>
<evidence type="ECO:0000313" key="2">
    <source>
        <dbReference type="EMBL" id="UNZ03516.1"/>
    </source>
</evidence>
<dbReference type="InterPro" id="IPR057170">
    <property type="entry name" value="DUF7848"/>
</dbReference>
<keyword evidence="3" id="KW-1185">Reference proteome</keyword>
<accession>A0ABY3YZQ3</accession>
<dbReference type="EMBL" id="CP094298">
    <property type="protein sequence ID" value="UNZ03516.1"/>
    <property type="molecule type" value="Genomic_DNA"/>
</dbReference>
<evidence type="ECO:0000313" key="3">
    <source>
        <dbReference type="Proteomes" id="UP000829494"/>
    </source>
</evidence>
<dbReference type="Pfam" id="PF25232">
    <property type="entry name" value="DUF7848"/>
    <property type="match status" value="1"/>
</dbReference>
<evidence type="ECO:0000259" key="1">
    <source>
        <dbReference type="Pfam" id="PF25232"/>
    </source>
</evidence>
<feature type="domain" description="DUF7848" evidence="1">
    <location>
        <begin position="21"/>
        <end position="73"/>
    </location>
</feature>
<dbReference type="Proteomes" id="UP000829494">
    <property type="component" value="Chromosome"/>
</dbReference>
<proteinExistence type="predicted"/>
<organism evidence="2 3">
    <name type="scientific">Streptomyces rimosus subsp. rimosus</name>
    <dbReference type="NCBI Taxonomy" id="132474"/>
    <lineage>
        <taxon>Bacteria</taxon>
        <taxon>Bacillati</taxon>
        <taxon>Actinomycetota</taxon>
        <taxon>Actinomycetes</taxon>
        <taxon>Kitasatosporales</taxon>
        <taxon>Streptomycetaceae</taxon>
        <taxon>Streptomyces</taxon>
    </lineage>
</organism>
<name>A0ABY3YZQ3_STRRM</name>
<gene>
    <name evidence="2" type="ORF">SRIMR7_15260</name>
</gene>
<sequence length="83" mass="9326">MSTPAPTPSRLEIQITGIRKHVAKCITEIDGSECGVRSASWDTPMQTNSWMREHAADTGHKLFEKRTEEPVSIFSRPAQMRAQ</sequence>